<keyword evidence="4" id="KW-1185">Reference proteome</keyword>
<dbReference type="RefSeq" id="WP_163944573.1">
    <property type="nucleotide sequence ID" value="NZ_JAAFZH010000002.1"/>
</dbReference>
<comment type="caution">
    <text evidence="3">The sequence shown here is derived from an EMBL/GenBank/DDBJ whole genome shotgun (WGS) entry which is preliminary data.</text>
</comment>
<evidence type="ECO:0000256" key="1">
    <source>
        <dbReference type="SAM" id="Phobius"/>
    </source>
</evidence>
<gene>
    <name evidence="3" type="ORF">GK108_06395</name>
</gene>
<evidence type="ECO:0000313" key="3">
    <source>
        <dbReference type="EMBL" id="NDU94497.1"/>
    </source>
</evidence>
<organism evidence="3 4">
    <name type="scientific">Spirosoma terrae</name>
    <dbReference type="NCBI Taxonomy" id="1968276"/>
    <lineage>
        <taxon>Bacteria</taxon>
        <taxon>Pseudomonadati</taxon>
        <taxon>Bacteroidota</taxon>
        <taxon>Cytophagia</taxon>
        <taxon>Cytophagales</taxon>
        <taxon>Cytophagaceae</taxon>
        <taxon>Spirosoma</taxon>
    </lineage>
</organism>
<reference evidence="3 4" key="1">
    <citation type="submission" date="2020-02" db="EMBL/GenBank/DDBJ databases">
        <title>Draft genome sequence of two Spirosoma agri KCTC 52727 and Spirosoma terrae KCTC 52035.</title>
        <authorList>
            <person name="Rojas J."/>
            <person name="Ambika Manirajan B."/>
            <person name="Suarez C."/>
            <person name="Ratering S."/>
            <person name="Schnell S."/>
        </authorList>
    </citation>
    <scope>NUCLEOTIDE SEQUENCE [LARGE SCALE GENOMIC DNA]</scope>
    <source>
        <strain evidence="3 4">KCTC 52035</strain>
    </source>
</reference>
<evidence type="ECO:0000313" key="4">
    <source>
        <dbReference type="Proteomes" id="UP000474175"/>
    </source>
</evidence>
<dbReference type="Proteomes" id="UP000474175">
    <property type="component" value="Unassembled WGS sequence"/>
</dbReference>
<feature type="transmembrane region" description="Helical" evidence="1">
    <location>
        <begin position="61"/>
        <end position="80"/>
    </location>
</feature>
<keyword evidence="1" id="KW-0812">Transmembrane</keyword>
<accession>A0A6L9L508</accession>
<keyword evidence="1" id="KW-1133">Transmembrane helix</keyword>
<name>A0A6L9L508_9BACT</name>
<protein>
    <submittedName>
        <fullName evidence="3">2TM domain-containing protein</fullName>
    </submittedName>
</protein>
<feature type="domain" description="2TM" evidence="2">
    <location>
        <begin position="17"/>
        <end position="83"/>
    </location>
</feature>
<feature type="transmembrane region" description="Helical" evidence="1">
    <location>
        <begin position="29"/>
        <end position="49"/>
    </location>
</feature>
<keyword evidence="1" id="KW-0472">Membrane</keyword>
<evidence type="ECO:0000259" key="2">
    <source>
        <dbReference type="Pfam" id="PF13239"/>
    </source>
</evidence>
<dbReference type="AlphaFoldDB" id="A0A6L9L508"/>
<proteinExistence type="predicted"/>
<dbReference type="EMBL" id="JAAFZH010000002">
    <property type="protein sequence ID" value="NDU94497.1"/>
    <property type="molecule type" value="Genomic_DNA"/>
</dbReference>
<dbReference type="Pfam" id="PF13239">
    <property type="entry name" value="2TM"/>
    <property type="match status" value="1"/>
</dbReference>
<sequence length="106" mass="12321">MESTYPTSADRDPFLWKQAKARVSFRLHLRSYLIVNAGLWLIWAISSFTSHTNYGGFRLPWPLFAMIGWGIGLASHYFSVYHRGSEQQMVEDEYRKLKNNEGGTFL</sequence>
<dbReference type="InterPro" id="IPR025698">
    <property type="entry name" value="2TM_dom"/>
</dbReference>